<gene>
    <name evidence="3" type="primary">CCDC78</name>
</gene>
<feature type="coiled-coil region" evidence="1">
    <location>
        <begin position="236"/>
        <end position="263"/>
    </location>
</feature>
<name>A0AAY4BIN0_9TELE</name>
<dbReference type="Proteomes" id="UP000694580">
    <property type="component" value="Chromosome 8"/>
</dbReference>
<proteinExistence type="predicted"/>
<dbReference type="PANTHER" id="PTHR22106:SF5">
    <property type="entry name" value="COILED-COIL DOMAIN-CONTAINING PROTEIN 78"/>
    <property type="match status" value="1"/>
</dbReference>
<accession>A0AAY4BIN0</accession>
<dbReference type="GeneTree" id="ENSGT00390000013678"/>
<protein>
    <recommendedName>
        <fullName evidence="2">DUF4472 domain-containing protein</fullName>
    </recommendedName>
</protein>
<dbReference type="PANTHER" id="PTHR22106">
    <property type="entry name" value="COILED-COIL DOMAIN-CONTAINING PROTEIN 78"/>
    <property type="match status" value="1"/>
</dbReference>
<evidence type="ECO:0000259" key="2">
    <source>
        <dbReference type="Pfam" id="PF14739"/>
    </source>
</evidence>
<evidence type="ECO:0000313" key="4">
    <source>
        <dbReference type="Proteomes" id="UP000694580"/>
    </source>
</evidence>
<dbReference type="Ensembl" id="ENSDCDT00010021045.1">
    <property type="protein sequence ID" value="ENSDCDP00010019896.1"/>
    <property type="gene ID" value="ENSDCDG00010008999.1"/>
</dbReference>
<dbReference type="InterPro" id="IPR029329">
    <property type="entry name" value="DUF4472"/>
</dbReference>
<reference evidence="3 4" key="1">
    <citation type="submission" date="2020-06" db="EMBL/GenBank/DDBJ databases">
        <authorList>
            <consortium name="Wellcome Sanger Institute Data Sharing"/>
        </authorList>
    </citation>
    <scope>NUCLEOTIDE SEQUENCE [LARGE SCALE GENOMIC DNA]</scope>
</reference>
<organism evidence="3 4">
    <name type="scientific">Denticeps clupeoides</name>
    <name type="common">denticle herring</name>
    <dbReference type="NCBI Taxonomy" id="299321"/>
    <lineage>
        <taxon>Eukaryota</taxon>
        <taxon>Metazoa</taxon>
        <taxon>Chordata</taxon>
        <taxon>Craniata</taxon>
        <taxon>Vertebrata</taxon>
        <taxon>Euteleostomi</taxon>
        <taxon>Actinopterygii</taxon>
        <taxon>Neopterygii</taxon>
        <taxon>Teleostei</taxon>
        <taxon>Clupei</taxon>
        <taxon>Clupeiformes</taxon>
        <taxon>Denticipitoidei</taxon>
        <taxon>Denticipitidae</taxon>
        <taxon>Denticeps</taxon>
    </lineage>
</organism>
<dbReference type="AlphaFoldDB" id="A0AAY4BIN0"/>
<feature type="coiled-coil region" evidence="1">
    <location>
        <begin position="427"/>
        <end position="454"/>
    </location>
</feature>
<feature type="coiled-coil region" evidence="1">
    <location>
        <begin position="289"/>
        <end position="327"/>
    </location>
</feature>
<dbReference type="Pfam" id="PF14739">
    <property type="entry name" value="DUF4472"/>
    <property type="match status" value="1"/>
</dbReference>
<evidence type="ECO:0000256" key="1">
    <source>
        <dbReference type="SAM" id="Coils"/>
    </source>
</evidence>
<dbReference type="InterPro" id="IPR039873">
    <property type="entry name" value="CCDC78"/>
</dbReference>
<reference evidence="3" key="2">
    <citation type="submission" date="2025-08" db="UniProtKB">
        <authorList>
            <consortium name="Ensembl"/>
        </authorList>
    </citation>
    <scope>IDENTIFICATION</scope>
</reference>
<feature type="coiled-coil region" evidence="1">
    <location>
        <begin position="145"/>
        <end position="172"/>
    </location>
</feature>
<reference evidence="3" key="3">
    <citation type="submission" date="2025-09" db="UniProtKB">
        <authorList>
            <consortium name="Ensembl"/>
        </authorList>
    </citation>
    <scope>IDENTIFICATION</scope>
</reference>
<feature type="domain" description="DUF4472" evidence="2">
    <location>
        <begin position="102"/>
        <end position="207"/>
    </location>
</feature>
<keyword evidence="1" id="KW-0175">Coiled coil</keyword>
<keyword evidence="4" id="KW-1185">Reference proteome</keyword>
<evidence type="ECO:0000313" key="3">
    <source>
        <dbReference type="Ensembl" id="ENSDCDP00010019896.1"/>
    </source>
</evidence>
<dbReference type="GO" id="GO:0005737">
    <property type="term" value="C:cytoplasm"/>
    <property type="evidence" value="ECO:0007669"/>
    <property type="project" value="TreeGrafter"/>
</dbReference>
<sequence length="560" mass="64302">MSHVPQQCGHTTHRSPGNNLLFVVTQAGRVWTRLGLLHKMSGRDSSSPVTELQGQVRSLGDENVQIREKNEGLLNKPSTTMQNKLGTMGASKSDLSARLVSSEEEKLRMSKQLVEAQIAANKMREQYEAECFELKNKMFSQKDVALSLEAERDKLRRDIHEATMRLQFAEGSSRELAEEYTTLKRNFLSVCDAYDRTLTHTEKLAAEMLVLKQTHDAARDHAHQRAQQEADKTRPVKELRDELEKMKDAYDEQQRRLEEKVVAMGKDQQENKRAIRNTQHTLAEQSATVIISQHQLKEVEAENSQLQNKLKELNQEYRARLTQYLRDLADFMSDWGQRSGQQEASDWLTVRGYVDRMLSDVKAAHRQREEQLADAARSYKHRIQTLTRRHAALLSTYRTQREQILAHSDPGLEAGPPEAQFSVEGEGEEAQRELHNLRQDKARLESQLKQTRVMLNSGGSPQTHLSDDAWTDIRRQLRDISTTAQESWERERAGLITRATVAEEQVLELQQYVDNHLGRYKQEIIRLRSLLGLGGGRAHSAEHPKPRLLHKTVKNQSYEI</sequence>